<accession>A0A1W2TPQ7</accession>
<evidence type="ECO:0000313" key="5">
    <source>
        <dbReference type="EMBL" id="GAP90394.1"/>
    </source>
</evidence>
<proteinExistence type="predicted"/>
<dbReference type="PANTHER" id="PTHR40633">
    <property type="entry name" value="MATRIX PROTEIN, PUTATIVE (AFU_ORTHOLOGUE AFUA_8G05410)-RELATED"/>
    <property type="match status" value="1"/>
</dbReference>
<evidence type="ECO:0000313" key="6">
    <source>
        <dbReference type="Proteomes" id="UP000054516"/>
    </source>
</evidence>
<dbReference type="Proteomes" id="UP000054516">
    <property type="component" value="Unassembled WGS sequence"/>
</dbReference>
<dbReference type="PANTHER" id="PTHR40633:SF1">
    <property type="entry name" value="GPI ANCHORED SERINE-THREONINE RICH PROTEIN (AFU_ORTHOLOGUE AFUA_1G03630)"/>
    <property type="match status" value="1"/>
</dbReference>
<sequence>MRSTTIFASLLAFAASALAQDATPGYAVVSAPGNGETVPSGKTYTIQWSAGQFSGPATISLMGGNDPTTLVVLDPIATGVDVKKESFSWAVACSLGEDKTYGIKIADEASGGATFQYSFPFEIKGPSCGSDDSSSSSSSSSVSVSATHSATGYPTKKPTVTPTPTPTGYPVETTSSTKVISSSYISNSTTTTVKSSSSAYHTTTFLTSASTPVVIVTESSPVTVSGSSSVPAASTTASTPVPTAGATRAGAGLALGLFAAIFAL</sequence>
<name>A0A1W2TPQ7_ROSNE</name>
<gene>
    <name evidence="5" type="ORF">SAMD00023353_4900360</name>
</gene>
<feature type="region of interest" description="Disordered" evidence="2">
    <location>
        <begin position="221"/>
        <end position="243"/>
    </location>
</feature>
<dbReference type="OrthoDB" id="2260257at2759"/>
<keyword evidence="6" id="KW-1185">Reference proteome</keyword>
<evidence type="ECO:0000256" key="2">
    <source>
        <dbReference type="SAM" id="MobiDB-lite"/>
    </source>
</evidence>
<dbReference type="STRING" id="77044.A0A1W2TPQ7"/>
<dbReference type="AlphaFoldDB" id="A0A1W2TPQ7"/>
<dbReference type="InterPro" id="IPR018466">
    <property type="entry name" value="Kre9/Knh1-like_N"/>
</dbReference>
<feature type="signal peptide" evidence="3">
    <location>
        <begin position="1"/>
        <end position="19"/>
    </location>
</feature>
<feature type="region of interest" description="Disordered" evidence="2">
    <location>
        <begin position="130"/>
        <end position="173"/>
    </location>
</feature>
<evidence type="ECO:0000256" key="3">
    <source>
        <dbReference type="SAM" id="SignalP"/>
    </source>
</evidence>
<evidence type="ECO:0000256" key="1">
    <source>
        <dbReference type="ARBA" id="ARBA00022729"/>
    </source>
</evidence>
<feature type="compositionally biased region" description="Low complexity" evidence="2">
    <location>
        <begin position="130"/>
        <end position="160"/>
    </location>
</feature>
<dbReference type="InterPro" id="IPR052982">
    <property type="entry name" value="SRP1/TIP1-like"/>
</dbReference>
<feature type="domain" description="Yeast cell wall synthesis Kre9/Knh1-like N-terminal" evidence="4">
    <location>
        <begin position="32"/>
        <end position="123"/>
    </location>
</feature>
<reference evidence="5" key="1">
    <citation type="submission" date="2016-03" db="EMBL/GenBank/DDBJ databases">
        <title>Draft genome sequence of Rosellinia necatrix.</title>
        <authorList>
            <person name="Kanematsu S."/>
        </authorList>
    </citation>
    <scope>NUCLEOTIDE SEQUENCE [LARGE SCALE GENOMIC DNA]</scope>
    <source>
        <strain evidence="5">W97</strain>
    </source>
</reference>
<protein>
    <submittedName>
        <fullName evidence="5">Putative gpi anchored serine-threonine rich protein</fullName>
    </submittedName>
</protein>
<evidence type="ECO:0000259" key="4">
    <source>
        <dbReference type="Pfam" id="PF10342"/>
    </source>
</evidence>
<feature type="chain" id="PRO_5010712580" evidence="3">
    <location>
        <begin position="20"/>
        <end position="264"/>
    </location>
</feature>
<dbReference type="EMBL" id="DF977494">
    <property type="protein sequence ID" value="GAP90394.1"/>
    <property type="molecule type" value="Genomic_DNA"/>
</dbReference>
<dbReference type="OMA" id="ITWQAKP"/>
<dbReference type="Pfam" id="PF10342">
    <property type="entry name" value="Kre9_KNH"/>
    <property type="match status" value="1"/>
</dbReference>
<keyword evidence="1 3" id="KW-0732">Signal</keyword>
<organism evidence="5">
    <name type="scientific">Rosellinia necatrix</name>
    <name type="common">White root-rot fungus</name>
    <dbReference type="NCBI Taxonomy" id="77044"/>
    <lineage>
        <taxon>Eukaryota</taxon>
        <taxon>Fungi</taxon>
        <taxon>Dikarya</taxon>
        <taxon>Ascomycota</taxon>
        <taxon>Pezizomycotina</taxon>
        <taxon>Sordariomycetes</taxon>
        <taxon>Xylariomycetidae</taxon>
        <taxon>Xylariales</taxon>
        <taxon>Xylariaceae</taxon>
        <taxon>Rosellinia</taxon>
    </lineage>
</organism>